<dbReference type="PROSITE" id="PS50011">
    <property type="entry name" value="PROTEIN_KINASE_DOM"/>
    <property type="match status" value="1"/>
</dbReference>
<dbReference type="Gene3D" id="1.10.510.10">
    <property type="entry name" value="Transferase(Phosphotransferase) domain 1"/>
    <property type="match status" value="1"/>
</dbReference>
<dbReference type="Pfam" id="PF07714">
    <property type="entry name" value="PK_Tyr_Ser-Thr"/>
    <property type="match status" value="1"/>
</dbReference>
<dbReference type="InterPro" id="IPR011009">
    <property type="entry name" value="Kinase-like_dom_sf"/>
</dbReference>
<feature type="compositionally biased region" description="Polar residues" evidence="1">
    <location>
        <begin position="1"/>
        <end position="13"/>
    </location>
</feature>
<keyword evidence="4" id="KW-1185">Reference proteome</keyword>
<evidence type="ECO:0000313" key="4">
    <source>
        <dbReference type="Proteomes" id="UP000008141"/>
    </source>
</evidence>
<evidence type="ECO:0000259" key="2">
    <source>
        <dbReference type="PROSITE" id="PS50011"/>
    </source>
</evidence>
<dbReference type="SUPFAM" id="SSF56112">
    <property type="entry name" value="Protein kinase-like (PK-like)"/>
    <property type="match status" value="1"/>
</dbReference>
<dbReference type="KEGG" id="cvr:CHLNCDRAFT_134422"/>
<dbReference type="PANTHER" id="PTHR44329">
    <property type="entry name" value="SERINE/THREONINE-PROTEIN KINASE TNNI3K-RELATED"/>
    <property type="match status" value="1"/>
</dbReference>
<dbReference type="GO" id="GO:0004674">
    <property type="term" value="F:protein serine/threonine kinase activity"/>
    <property type="evidence" value="ECO:0007669"/>
    <property type="project" value="TreeGrafter"/>
</dbReference>
<dbReference type="InterPro" id="IPR051681">
    <property type="entry name" value="Ser/Thr_Kinases-Pseudokinases"/>
</dbReference>
<dbReference type="STRING" id="554065.E1ZFY7"/>
<dbReference type="InParanoid" id="E1ZFY7"/>
<feature type="region of interest" description="Disordered" evidence="1">
    <location>
        <begin position="1"/>
        <end position="24"/>
    </location>
</feature>
<dbReference type="GeneID" id="17354691"/>
<dbReference type="eggNOG" id="KOG0196">
    <property type="taxonomic scope" value="Eukaryota"/>
</dbReference>
<evidence type="ECO:0000256" key="1">
    <source>
        <dbReference type="SAM" id="MobiDB-lite"/>
    </source>
</evidence>
<protein>
    <recommendedName>
        <fullName evidence="2">Protein kinase domain-containing protein</fullName>
    </recommendedName>
</protein>
<dbReference type="AlphaFoldDB" id="E1ZFY7"/>
<accession>E1ZFY7</accession>
<dbReference type="Proteomes" id="UP000008141">
    <property type="component" value="Unassembled WGS sequence"/>
</dbReference>
<sequence>MGARPSSDSCRPSSKQREDGKAVRSALMQQPGRLSLDSCYDGSTLEDLCCSPLSEDGFSPLSQDGLIQQDDALALTAFSDSSAWHVEAGFSATSADDALQGQRFVSEPEDVAATMGEVQLGGVIGRCARTLIYGGTWRNQAVAVTATDHALPDGLAAVRLLHAVRHVMCSPRLEHPSLARVHFCAVEWDTSSGWGEGQCCEGSLHGGSDGVWARHCQGASSRGRQLLVWTVSERSDLGSLDAALRLARLQRQPPRLPAILHTAHEVASGLHHLHTHHLAHGQLSSASVLLCSAPDDARGFAAKISSTSYLACQAARRSCGDTPRMDMLATTAPEVALAGEAPSPASDAYSLGVLLWEMYAGQPAWGLRPAQVMRDLVRQRPALPLLAGCPPAFQELVSACTHPQAAARPAFPAILASLQAMLAQA</sequence>
<dbReference type="RefSeq" id="XP_005847474.1">
    <property type="nucleotide sequence ID" value="XM_005847412.1"/>
</dbReference>
<feature type="domain" description="Protein kinase" evidence="2">
    <location>
        <begin position="118"/>
        <end position="422"/>
    </location>
</feature>
<reference evidence="3 4" key="1">
    <citation type="journal article" date="2010" name="Plant Cell">
        <title>The Chlorella variabilis NC64A genome reveals adaptation to photosymbiosis, coevolution with viruses, and cryptic sex.</title>
        <authorList>
            <person name="Blanc G."/>
            <person name="Duncan G."/>
            <person name="Agarkova I."/>
            <person name="Borodovsky M."/>
            <person name="Gurnon J."/>
            <person name="Kuo A."/>
            <person name="Lindquist E."/>
            <person name="Lucas S."/>
            <person name="Pangilinan J."/>
            <person name="Polle J."/>
            <person name="Salamov A."/>
            <person name="Terry A."/>
            <person name="Yamada T."/>
            <person name="Dunigan D.D."/>
            <person name="Grigoriev I.V."/>
            <person name="Claverie J.M."/>
            <person name="Van Etten J.L."/>
        </authorList>
    </citation>
    <scope>NUCLEOTIDE SEQUENCE [LARGE SCALE GENOMIC DNA]</scope>
    <source>
        <strain evidence="3 4">NC64A</strain>
    </source>
</reference>
<dbReference type="PANTHER" id="PTHR44329:SF214">
    <property type="entry name" value="PROTEIN KINASE DOMAIN-CONTAINING PROTEIN"/>
    <property type="match status" value="1"/>
</dbReference>
<dbReference type="OrthoDB" id="551108at2759"/>
<dbReference type="InterPro" id="IPR000719">
    <property type="entry name" value="Prot_kinase_dom"/>
</dbReference>
<dbReference type="InterPro" id="IPR001245">
    <property type="entry name" value="Ser-Thr/Tyr_kinase_cat_dom"/>
</dbReference>
<organism evidence="4">
    <name type="scientific">Chlorella variabilis</name>
    <name type="common">Green alga</name>
    <dbReference type="NCBI Taxonomy" id="554065"/>
    <lineage>
        <taxon>Eukaryota</taxon>
        <taxon>Viridiplantae</taxon>
        <taxon>Chlorophyta</taxon>
        <taxon>core chlorophytes</taxon>
        <taxon>Trebouxiophyceae</taxon>
        <taxon>Chlorellales</taxon>
        <taxon>Chlorellaceae</taxon>
        <taxon>Chlorella clade</taxon>
        <taxon>Chlorella</taxon>
    </lineage>
</organism>
<gene>
    <name evidence="3" type="ORF">CHLNCDRAFT_134422</name>
</gene>
<proteinExistence type="predicted"/>
<dbReference type="GO" id="GO:0005524">
    <property type="term" value="F:ATP binding"/>
    <property type="evidence" value="ECO:0007669"/>
    <property type="project" value="InterPro"/>
</dbReference>
<name>E1ZFY7_CHLVA</name>
<dbReference type="EMBL" id="GL433845">
    <property type="protein sequence ID" value="EFN55372.1"/>
    <property type="molecule type" value="Genomic_DNA"/>
</dbReference>
<evidence type="ECO:0000313" key="3">
    <source>
        <dbReference type="EMBL" id="EFN55372.1"/>
    </source>
</evidence>